<gene>
    <name evidence="7" type="ORF">E8E12_010582</name>
</gene>
<dbReference type="GO" id="GO:0005634">
    <property type="term" value="C:nucleus"/>
    <property type="evidence" value="ECO:0007669"/>
    <property type="project" value="TreeGrafter"/>
</dbReference>
<keyword evidence="5" id="KW-0067">ATP-binding</keyword>
<dbReference type="EMBL" id="SWKV01000008">
    <property type="protein sequence ID" value="KAF3044780.1"/>
    <property type="molecule type" value="Genomic_DNA"/>
</dbReference>
<evidence type="ECO:0000256" key="1">
    <source>
        <dbReference type="ARBA" id="ARBA00022527"/>
    </source>
</evidence>
<dbReference type="Pfam" id="PF00069">
    <property type="entry name" value="Pkinase"/>
    <property type="match status" value="1"/>
</dbReference>
<dbReference type="SMART" id="SM00220">
    <property type="entry name" value="S_TKc"/>
    <property type="match status" value="1"/>
</dbReference>
<dbReference type="Proteomes" id="UP000758155">
    <property type="component" value="Unassembled WGS sequence"/>
</dbReference>
<dbReference type="SUPFAM" id="SSF56112">
    <property type="entry name" value="Protein kinase-like (PK-like)"/>
    <property type="match status" value="1"/>
</dbReference>
<dbReference type="GO" id="GO:0004674">
    <property type="term" value="F:protein serine/threonine kinase activity"/>
    <property type="evidence" value="ECO:0007669"/>
    <property type="project" value="UniProtKB-KW"/>
</dbReference>
<protein>
    <recommendedName>
        <fullName evidence="6">Protein kinase domain-containing protein</fullName>
    </recommendedName>
</protein>
<keyword evidence="3" id="KW-0547">Nucleotide-binding</keyword>
<evidence type="ECO:0000259" key="6">
    <source>
        <dbReference type="PROSITE" id="PS50011"/>
    </source>
</evidence>
<proteinExistence type="predicted"/>
<keyword evidence="4" id="KW-0418">Kinase</keyword>
<keyword evidence="1" id="KW-0723">Serine/threonine-protein kinase</keyword>
<evidence type="ECO:0000256" key="5">
    <source>
        <dbReference type="ARBA" id="ARBA00022840"/>
    </source>
</evidence>
<dbReference type="PROSITE" id="PS50011">
    <property type="entry name" value="PROTEIN_KINASE_DOM"/>
    <property type="match status" value="1"/>
</dbReference>
<dbReference type="OrthoDB" id="5979581at2759"/>
<dbReference type="GO" id="GO:0005524">
    <property type="term" value="F:ATP binding"/>
    <property type="evidence" value="ECO:0007669"/>
    <property type="project" value="UniProtKB-KW"/>
</dbReference>
<evidence type="ECO:0000256" key="3">
    <source>
        <dbReference type="ARBA" id="ARBA00022741"/>
    </source>
</evidence>
<evidence type="ECO:0000313" key="7">
    <source>
        <dbReference type="EMBL" id="KAF3044780.1"/>
    </source>
</evidence>
<dbReference type="PANTHER" id="PTHR45646:SF11">
    <property type="entry name" value="SERINE_THREONINE-PROTEIN KINASE DOA"/>
    <property type="match status" value="1"/>
</dbReference>
<dbReference type="InterPro" id="IPR011009">
    <property type="entry name" value="Kinase-like_dom_sf"/>
</dbReference>
<comment type="caution">
    <text evidence="7">The sequence shown here is derived from an EMBL/GenBank/DDBJ whole genome shotgun (WGS) entry which is preliminary data.</text>
</comment>
<dbReference type="AlphaFoldDB" id="A0A9P4WY68"/>
<evidence type="ECO:0000256" key="4">
    <source>
        <dbReference type="ARBA" id="ARBA00022777"/>
    </source>
</evidence>
<dbReference type="InterPro" id="IPR051175">
    <property type="entry name" value="CLK_kinases"/>
</dbReference>
<evidence type="ECO:0000256" key="2">
    <source>
        <dbReference type="ARBA" id="ARBA00022679"/>
    </source>
</evidence>
<dbReference type="Gene3D" id="1.10.510.10">
    <property type="entry name" value="Transferase(Phosphotransferase) domain 1"/>
    <property type="match status" value="1"/>
</dbReference>
<sequence>MEIKDQFQIEGQNGHLQEHDFLHKLGSPESSNVQRVDGEALKADVPRYIVQPTTFPMDMESFPHYIKIIDFGQSFLDGKSAEECHTPMRLRAPEIIFGDKVDYRMDLWSMGCMTFELIVGQPPFDDFLPKQSSMLVHQMLQTIDEDLPDGWQGKWQLMDSERRAMKERLQAIHGIPLNDDPACLLQDWLEECYFSGHKKEDMERADIHHIVMLIRKMLRFEPSARASARDLLQDTWLQESEQNSQSLES</sequence>
<dbReference type="PANTHER" id="PTHR45646">
    <property type="entry name" value="SERINE/THREONINE-PROTEIN KINASE DOA-RELATED"/>
    <property type="match status" value="1"/>
</dbReference>
<evidence type="ECO:0000313" key="8">
    <source>
        <dbReference type="Proteomes" id="UP000758155"/>
    </source>
</evidence>
<keyword evidence="2" id="KW-0808">Transferase</keyword>
<feature type="domain" description="Protein kinase" evidence="6">
    <location>
        <begin position="1"/>
        <end position="237"/>
    </location>
</feature>
<organism evidence="7 8">
    <name type="scientific">Didymella heteroderae</name>
    <dbReference type="NCBI Taxonomy" id="1769908"/>
    <lineage>
        <taxon>Eukaryota</taxon>
        <taxon>Fungi</taxon>
        <taxon>Dikarya</taxon>
        <taxon>Ascomycota</taxon>
        <taxon>Pezizomycotina</taxon>
        <taxon>Dothideomycetes</taxon>
        <taxon>Pleosporomycetidae</taxon>
        <taxon>Pleosporales</taxon>
        <taxon>Pleosporineae</taxon>
        <taxon>Didymellaceae</taxon>
        <taxon>Didymella</taxon>
    </lineage>
</organism>
<name>A0A9P4WY68_9PLEO</name>
<keyword evidence="8" id="KW-1185">Reference proteome</keyword>
<accession>A0A9P4WY68</accession>
<dbReference type="InterPro" id="IPR000719">
    <property type="entry name" value="Prot_kinase_dom"/>
</dbReference>
<reference evidence="7" key="1">
    <citation type="submission" date="2019-04" db="EMBL/GenBank/DDBJ databases">
        <title>Sequencing of skin fungus with MAO and IRED activity.</title>
        <authorList>
            <person name="Marsaioli A.J."/>
            <person name="Bonatto J.M.C."/>
            <person name="Reis Junior O."/>
        </authorList>
    </citation>
    <scope>NUCLEOTIDE SEQUENCE</scope>
    <source>
        <strain evidence="7">28M1</strain>
    </source>
</reference>